<evidence type="ECO:0000256" key="1">
    <source>
        <dbReference type="SAM" id="Coils"/>
    </source>
</evidence>
<dbReference type="EMBL" id="PNCJ01000015">
    <property type="protein sequence ID" value="TMP37406.1"/>
    <property type="molecule type" value="Genomic_DNA"/>
</dbReference>
<sequence length="541" mass="58910">MKKLLLPCVIAATFGAKANEQQLPHTFQANTPAKAAEVNENFNYLLQAITTADDDAQTQIGIISGTLTLLGQSLEQQGQTLTATSNTLTTHGGNISMLQSLSNTQSEQLTQLQTASANHTVYYGELASALAAQSSSLNGLSSQLSDLQAGLQTTNSQLSSTQGTVRAHGELLTSQGTSLANNTNQITQLNAQQTEQSARLTQLKDQVSTFNTTQSTLNQATTTQMSALNAQLGDLNTQVAKAENQVTINTGQISQLSLEAATQLAIVAELENTTASHSTSLTALTAEQSALSAKQQKLDQDLSALDTGVMDLSNAVNSNTSAVASMKTSVDSVQNTMTQHSARLTELEKEPEPYPTYDEMIDPHKPEHEFVYNYRPASLGQEITVGDRQYRMFRLPVIDMETNRKYGIDLPLGGPRYYANLNTNHNCQTFKHQPSVDIGGGAKAIFSIRYNDYRNYNFSSGELETRYYGTNGSVSVDIKIGNYTCFSFWVGDSKRLDEGQAEIQPGDYDLTDNAEWITKGDRMDEFPDMSELGHYIRVVAL</sequence>
<evidence type="ECO:0000256" key="2">
    <source>
        <dbReference type="SAM" id="SignalP"/>
    </source>
</evidence>
<dbReference type="OrthoDB" id="6336201at2"/>
<gene>
    <name evidence="3" type="ORF">CWB98_11825</name>
</gene>
<feature type="chain" id="PRO_5024302005" description="t-SNARE coiled-coil homology domain-containing protein" evidence="2">
    <location>
        <begin position="19"/>
        <end position="541"/>
    </location>
</feature>
<dbReference type="Proteomes" id="UP000306719">
    <property type="component" value="Unassembled WGS sequence"/>
</dbReference>
<evidence type="ECO:0000313" key="4">
    <source>
        <dbReference type="Proteomes" id="UP000306719"/>
    </source>
</evidence>
<keyword evidence="2" id="KW-0732">Signal</keyword>
<dbReference type="RefSeq" id="WP_138545045.1">
    <property type="nucleotide sequence ID" value="NZ_PNCJ01000015.1"/>
</dbReference>
<feature type="signal peptide" evidence="2">
    <location>
        <begin position="1"/>
        <end position="18"/>
    </location>
</feature>
<accession>A0A5S3WZS6</accession>
<name>A0A5S3WZS6_9GAMM</name>
<comment type="caution">
    <text evidence="3">The sequence shown here is derived from an EMBL/GenBank/DDBJ whole genome shotgun (WGS) entry which is preliminary data.</text>
</comment>
<evidence type="ECO:0008006" key="5">
    <source>
        <dbReference type="Google" id="ProtNLM"/>
    </source>
</evidence>
<keyword evidence="1" id="KW-0175">Coiled coil</keyword>
<reference evidence="3 4" key="1">
    <citation type="submission" date="2018-01" db="EMBL/GenBank/DDBJ databases">
        <authorList>
            <person name="Paulsen S."/>
            <person name="Gram L.K."/>
        </authorList>
    </citation>
    <scope>NUCLEOTIDE SEQUENCE [LARGE SCALE GENOMIC DNA]</scope>
    <source>
        <strain evidence="3 4">S2599</strain>
    </source>
</reference>
<organism evidence="3 4">
    <name type="scientific">Pseudoalteromonas rubra</name>
    <dbReference type="NCBI Taxonomy" id="43658"/>
    <lineage>
        <taxon>Bacteria</taxon>
        <taxon>Pseudomonadati</taxon>
        <taxon>Pseudomonadota</taxon>
        <taxon>Gammaproteobacteria</taxon>
        <taxon>Alteromonadales</taxon>
        <taxon>Pseudoalteromonadaceae</taxon>
        <taxon>Pseudoalteromonas</taxon>
    </lineage>
</organism>
<feature type="coiled-coil region" evidence="1">
    <location>
        <begin position="186"/>
        <end position="245"/>
    </location>
</feature>
<reference evidence="4" key="2">
    <citation type="submission" date="2019-06" db="EMBL/GenBank/DDBJ databases">
        <title>Co-occurence of chitin degradation, pigmentation and bioactivity in marine Pseudoalteromonas.</title>
        <authorList>
            <person name="Sonnenschein E.C."/>
            <person name="Bech P.K."/>
        </authorList>
    </citation>
    <scope>NUCLEOTIDE SEQUENCE [LARGE SCALE GENOMIC DNA]</scope>
    <source>
        <strain evidence="4">S2599</strain>
    </source>
</reference>
<protein>
    <recommendedName>
        <fullName evidence="5">t-SNARE coiled-coil homology domain-containing protein</fullName>
    </recommendedName>
</protein>
<dbReference type="AlphaFoldDB" id="A0A5S3WZS6"/>
<dbReference type="Gene3D" id="1.10.287.1490">
    <property type="match status" value="1"/>
</dbReference>
<proteinExistence type="predicted"/>
<evidence type="ECO:0000313" key="3">
    <source>
        <dbReference type="EMBL" id="TMP37406.1"/>
    </source>
</evidence>